<dbReference type="InterPro" id="IPR038606">
    <property type="entry name" value="To_sf"/>
</dbReference>
<dbReference type="FunFam" id="3.15.10.30:FF:000001">
    <property type="entry name" value="Takeout-like protein 1"/>
    <property type="match status" value="1"/>
</dbReference>
<keyword evidence="4" id="KW-1185">Reference proteome</keyword>
<evidence type="ECO:0000313" key="4">
    <source>
        <dbReference type="Proteomes" id="UP000694846"/>
    </source>
</evidence>
<dbReference type="Proteomes" id="UP000694846">
    <property type="component" value="Unplaced"/>
</dbReference>
<keyword evidence="1" id="KW-0732">Signal</keyword>
<dbReference type="PANTHER" id="PTHR11008">
    <property type="entry name" value="PROTEIN TAKEOUT-LIKE PROTEIN"/>
    <property type="match status" value="1"/>
</dbReference>
<accession>A0A8B8FD64</accession>
<comment type="similarity">
    <text evidence="3">Belongs to the TO family.</text>
</comment>
<dbReference type="OrthoDB" id="8186595at2759"/>
<keyword evidence="2" id="KW-0090">Biological rhythms</keyword>
<proteinExistence type="inferred from homology"/>
<dbReference type="RefSeq" id="XP_025408698.1">
    <property type="nucleotide sequence ID" value="XM_025552913.1"/>
</dbReference>
<dbReference type="GO" id="GO:0005615">
    <property type="term" value="C:extracellular space"/>
    <property type="evidence" value="ECO:0007669"/>
    <property type="project" value="TreeGrafter"/>
</dbReference>
<evidence type="ECO:0000256" key="3">
    <source>
        <dbReference type="ARBA" id="ARBA00060902"/>
    </source>
</evidence>
<reference evidence="5" key="1">
    <citation type="submission" date="2025-08" db="UniProtKB">
        <authorList>
            <consortium name="RefSeq"/>
        </authorList>
    </citation>
    <scope>IDENTIFICATION</scope>
    <source>
        <tissue evidence="5">Whole body</tissue>
    </source>
</reference>
<evidence type="ECO:0000256" key="1">
    <source>
        <dbReference type="ARBA" id="ARBA00022729"/>
    </source>
</evidence>
<sequence length="268" mass="30280">MQVKSHTYRTMVTLRYTVILVAFYCSLCVLKNTRATSVVKLPKGFVTCERDDPEINTCIQQAIQIAVPNLVKGVPSLGLIPIDPLIIPQLDINQGSSNGPLDIKLNFKDLYIHNIGSIKITSMKSNINNYTFNLKADFNEPLILEGMYSIQGKVIILPIKGEGRSNLTLASLKVSINIIGKPVTRIGEDYMELESLDLKFSTSRLYIQLDNLFNGDKLLGNNMNMFMNQNWREILKEVQPAFESALGKAFQSVTRQFFHKVPYNKIFK</sequence>
<dbReference type="GO" id="GO:0007623">
    <property type="term" value="P:circadian rhythm"/>
    <property type="evidence" value="ECO:0007669"/>
    <property type="project" value="UniProtKB-ARBA"/>
</dbReference>
<protein>
    <submittedName>
        <fullName evidence="5">Protein takeout-like</fullName>
    </submittedName>
</protein>
<organism evidence="4 5">
    <name type="scientific">Sipha flava</name>
    <name type="common">yellow sugarcane aphid</name>
    <dbReference type="NCBI Taxonomy" id="143950"/>
    <lineage>
        <taxon>Eukaryota</taxon>
        <taxon>Metazoa</taxon>
        <taxon>Ecdysozoa</taxon>
        <taxon>Arthropoda</taxon>
        <taxon>Hexapoda</taxon>
        <taxon>Insecta</taxon>
        <taxon>Pterygota</taxon>
        <taxon>Neoptera</taxon>
        <taxon>Paraneoptera</taxon>
        <taxon>Hemiptera</taxon>
        <taxon>Sternorrhyncha</taxon>
        <taxon>Aphidomorpha</taxon>
        <taxon>Aphidoidea</taxon>
        <taxon>Aphididae</taxon>
        <taxon>Sipha</taxon>
    </lineage>
</organism>
<dbReference type="SMART" id="SM00700">
    <property type="entry name" value="JHBP"/>
    <property type="match status" value="1"/>
</dbReference>
<dbReference type="InterPro" id="IPR010562">
    <property type="entry name" value="Haemolymph_juvenile_hormone-bd"/>
</dbReference>
<dbReference type="GeneID" id="112682348"/>
<dbReference type="Gene3D" id="3.15.10.30">
    <property type="entry name" value="Haemolymph juvenile hormone binding protein"/>
    <property type="match status" value="1"/>
</dbReference>
<name>A0A8B8FD64_9HEMI</name>
<dbReference type="PANTHER" id="PTHR11008:SF40">
    <property type="entry name" value="PROTEIN TAKEOUT"/>
    <property type="match status" value="1"/>
</dbReference>
<evidence type="ECO:0000256" key="2">
    <source>
        <dbReference type="ARBA" id="ARBA00023108"/>
    </source>
</evidence>
<evidence type="ECO:0000313" key="5">
    <source>
        <dbReference type="RefSeq" id="XP_025408698.1"/>
    </source>
</evidence>
<dbReference type="AlphaFoldDB" id="A0A8B8FD64"/>
<dbReference type="Pfam" id="PF06585">
    <property type="entry name" value="JHBP"/>
    <property type="match status" value="1"/>
</dbReference>
<gene>
    <name evidence="5" type="primary">LOC112682348</name>
</gene>